<feature type="compositionally biased region" description="Polar residues" evidence="3">
    <location>
        <begin position="447"/>
        <end position="472"/>
    </location>
</feature>
<dbReference type="Proteomes" id="UP001497382">
    <property type="component" value="Unassembled WGS sequence"/>
</dbReference>
<dbReference type="Gene3D" id="1.25.10.10">
    <property type="entry name" value="Leucine-rich Repeat Variant"/>
    <property type="match status" value="2"/>
</dbReference>
<evidence type="ECO:0000313" key="5">
    <source>
        <dbReference type="Proteomes" id="UP001497382"/>
    </source>
</evidence>
<dbReference type="GO" id="GO:0005737">
    <property type="term" value="C:cytoplasm"/>
    <property type="evidence" value="ECO:0007669"/>
    <property type="project" value="TreeGrafter"/>
</dbReference>
<evidence type="ECO:0000313" key="4">
    <source>
        <dbReference type="EMBL" id="CAL1299928.1"/>
    </source>
</evidence>
<dbReference type="InterPro" id="IPR011989">
    <property type="entry name" value="ARM-like"/>
</dbReference>
<organism evidence="4 5">
    <name type="scientific">Larinioides sclopetarius</name>
    <dbReference type="NCBI Taxonomy" id="280406"/>
    <lineage>
        <taxon>Eukaryota</taxon>
        <taxon>Metazoa</taxon>
        <taxon>Ecdysozoa</taxon>
        <taxon>Arthropoda</taxon>
        <taxon>Chelicerata</taxon>
        <taxon>Arachnida</taxon>
        <taxon>Araneae</taxon>
        <taxon>Araneomorphae</taxon>
        <taxon>Entelegynae</taxon>
        <taxon>Araneoidea</taxon>
        <taxon>Araneidae</taxon>
        <taxon>Larinioides</taxon>
    </lineage>
</organism>
<protein>
    <recommendedName>
        <fullName evidence="6">Serine/threonine-protein phosphatase 4 regulatory subunit 1</fullName>
    </recommendedName>
</protein>
<dbReference type="EMBL" id="CAXIEN010000524">
    <property type="protein sequence ID" value="CAL1299928.1"/>
    <property type="molecule type" value="Genomic_DNA"/>
</dbReference>
<feature type="compositionally biased region" description="Basic and acidic residues" evidence="3">
    <location>
        <begin position="473"/>
        <end position="483"/>
    </location>
</feature>
<dbReference type="SUPFAM" id="SSF48371">
    <property type="entry name" value="ARM repeat"/>
    <property type="match status" value="1"/>
</dbReference>
<dbReference type="InterPro" id="IPR000357">
    <property type="entry name" value="HEAT"/>
</dbReference>
<feature type="compositionally biased region" description="Acidic residues" evidence="3">
    <location>
        <begin position="437"/>
        <end position="446"/>
    </location>
</feature>
<dbReference type="PANTHER" id="PTHR10648">
    <property type="entry name" value="SERINE/THREONINE-PROTEIN PHOSPHATASE PP2A 65 KDA REGULATORY SUBUNIT"/>
    <property type="match status" value="1"/>
</dbReference>
<dbReference type="PROSITE" id="PS50077">
    <property type="entry name" value="HEAT_REPEAT"/>
    <property type="match status" value="2"/>
</dbReference>
<dbReference type="InterPro" id="IPR021133">
    <property type="entry name" value="HEAT_type_2"/>
</dbReference>
<keyword evidence="5" id="KW-1185">Reference proteome</keyword>
<dbReference type="InterPro" id="IPR051023">
    <property type="entry name" value="PP2A_Regulatory_Subunit_A"/>
</dbReference>
<feature type="compositionally biased region" description="Acidic residues" evidence="3">
    <location>
        <begin position="1"/>
        <end position="13"/>
    </location>
</feature>
<feature type="region of interest" description="Disordered" evidence="3">
    <location>
        <begin position="46"/>
        <end position="68"/>
    </location>
</feature>
<evidence type="ECO:0000256" key="3">
    <source>
        <dbReference type="SAM" id="MobiDB-lite"/>
    </source>
</evidence>
<keyword evidence="1" id="KW-0677">Repeat</keyword>
<dbReference type="PANTHER" id="PTHR10648:SF1">
    <property type="entry name" value="SERINE_THREONINE-PROTEIN PHOSPHATASE 4 REGULATORY SUBUNIT 1"/>
    <property type="match status" value="1"/>
</dbReference>
<dbReference type="Pfam" id="PF02985">
    <property type="entry name" value="HEAT"/>
    <property type="match status" value="1"/>
</dbReference>
<dbReference type="GO" id="GO:0019888">
    <property type="term" value="F:protein phosphatase regulator activity"/>
    <property type="evidence" value="ECO:0007669"/>
    <property type="project" value="TreeGrafter"/>
</dbReference>
<feature type="region of interest" description="Disordered" evidence="3">
    <location>
        <begin position="1"/>
        <end position="32"/>
    </location>
</feature>
<evidence type="ECO:0008006" key="6">
    <source>
        <dbReference type="Google" id="ProtNLM"/>
    </source>
</evidence>
<feature type="repeat" description="HEAT" evidence="2">
    <location>
        <begin position="793"/>
        <end position="831"/>
    </location>
</feature>
<dbReference type="AlphaFoldDB" id="A0AAV2BX50"/>
<sequence>MADIFQEEIDSNENENRRKGHTPTVYHSQGSDAFLQKEKKSVEYFPADDTTEFECGSSDDAENEGKSSVSNEIIDFENFFLDELEELANSDYIHNRCPDGTPDLERPEESLDLPPKKKVNFPYVHNTLDTFIRKIDSSLNRQLAAKKILDSLQKAGSNQEKYQSIISVMCKLSEDEESMVRSELVQHIPSIALYCQNHSDLKLVISQQLVPYTVKLLNDNYISVRKLAQTALLVLLENNLIGQLQLSEWICPLVAQLAVCANNHDELRIEDVTVMSLMIPLVDSSLTTKFFLDPYISLCSDKVLGIRTVCAMRFGTLCKIAGVEITETSLLPAFLELCKDVAWGVRKACANVFVEVANVVSLKTRKEVLSATLLKLLDDFSKSVRIAAYQSLGAFICSFADPSKTGFVCENGKLNSVKIDDNNEIKININGPIMNDLNDEPVDYEDTSQPTDQTTVSKESTTSDSSGVSNLSRPEEESRVVSDTHLHSSVIIMAKDNSSVDNGSAFNNFQFWREPLPDIDMDISEDMVHSPTQTGEQEAPSYMELFLEELQYPKVNYSDSKQYLLEDDTETLASSFKESVLIFKADNSSEKANNLSLTSQSIRSRYRKRSSSTNVPNDLFDKQDIVPKEILMKYFEALMSMSAMDDELNAACAFSFPAVTYTLGRKYWPYLRLTFQRVTRDVQNFSEWRNRCAIASSLPQLANMLGHDIIMEDLLPKFLEFLTDIDEVRQSVVLQIPDFLQHVPPEDRYQFFVHIEDLLDDADSMKWRFRCCVAEQLSATLRLCNPYNIDKYFLPVALTLLQDKVFAVRLAAAEFMASIVKHILDDVKMSLLSKLDTTYRQAHKWNQRQTYVLVCEQLAKQRSLSLDTFVTEIVPRLFSLAWDVVPNVRLAVSRCIALTLLPLDYLPAIQKAHSDLFLQVYYSLQSDIDDDVRHYGLLCARAYSAPAYENKIVWSSDYIYRKSDPKENSSPHT</sequence>
<feature type="repeat" description="HEAT" evidence="2">
    <location>
        <begin position="330"/>
        <end position="367"/>
    </location>
</feature>
<gene>
    <name evidence="4" type="ORF">LARSCL_LOCUS21640</name>
</gene>
<proteinExistence type="predicted"/>
<name>A0AAV2BX50_9ARAC</name>
<evidence type="ECO:0000256" key="2">
    <source>
        <dbReference type="PROSITE-ProRule" id="PRU00103"/>
    </source>
</evidence>
<feature type="compositionally biased region" description="Acidic residues" evidence="3">
    <location>
        <begin position="49"/>
        <end position="62"/>
    </location>
</feature>
<reference evidence="4 5" key="1">
    <citation type="submission" date="2024-04" db="EMBL/GenBank/DDBJ databases">
        <authorList>
            <person name="Rising A."/>
            <person name="Reimegard J."/>
            <person name="Sonavane S."/>
            <person name="Akerstrom W."/>
            <person name="Nylinder S."/>
            <person name="Hedman E."/>
            <person name="Kallberg Y."/>
        </authorList>
    </citation>
    <scope>NUCLEOTIDE SEQUENCE [LARGE SCALE GENOMIC DNA]</scope>
</reference>
<dbReference type="InterPro" id="IPR016024">
    <property type="entry name" value="ARM-type_fold"/>
</dbReference>
<accession>A0AAV2BX50</accession>
<evidence type="ECO:0000256" key="1">
    <source>
        <dbReference type="ARBA" id="ARBA00022737"/>
    </source>
</evidence>
<comment type="caution">
    <text evidence="4">The sequence shown here is derived from an EMBL/GenBank/DDBJ whole genome shotgun (WGS) entry which is preliminary data.</text>
</comment>
<feature type="region of interest" description="Disordered" evidence="3">
    <location>
        <begin position="431"/>
        <end position="483"/>
    </location>
</feature>
<dbReference type="Pfam" id="PF24987">
    <property type="entry name" value="HEAT_EF3_N"/>
    <property type="match status" value="1"/>
</dbReference>